<dbReference type="Proteomes" id="UP000325081">
    <property type="component" value="Unassembled WGS sequence"/>
</dbReference>
<feature type="transmembrane region" description="Helical" evidence="1">
    <location>
        <begin position="36"/>
        <end position="56"/>
    </location>
</feature>
<keyword evidence="1" id="KW-1133">Transmembrane helix</keyword>
<reference evidence="3" key="1">
    <citation type="journal article" date="2019" name="Curr. Biol.">
        <title>Genome Sequence of Striga asiatica Provides Insight into the Evolution of Plant Parasitism.</title>
        <authorList>
            <person name="Yoshida S."/>
            <person name="Kim S."/>
            <person name="Wafula E.K."/>
            <person name="Tanskanen J."/>
            <person name="Kim Y.M."/>
            <person name="Honaas L."/>
            <person name="Yang Z."/>
            <person name="Spallek T."/>
            <person name="Conn C.E."/>
            <person name="Ichihashi Y."/>
            <person name="Cheong K."/>
            <person name="Cui S."/>
            <person name="Der J.P."/>
            <person name="Gundlach H."/>
            <person name="Jiao Y."/>
            <person name="Hori C."/>
            <person name="Ishida J.K."/>
            <person name="Kasahara H."/>
            <person name="Kiba T."/>
            <person name="Kim M.S."/>
            <person name="Koo N."/>
            <person name="Laohavisit A."/>
            <person name="Lee Y.H."/>
            <person name="Lumba S."/>
            <person name="McCourt P."/>
            <person name="Mortimer J.C."/>
            <person name="Mutuku J.M."/>
            <person name="Nomura T."/>
            <person name="Sasaki-Sekimoto Y."/>
            <person name="Seto Y."/>
            <person name="Wang Y."/>
            <person name="Wakatake T."/>
            <person name="Sakakibara H."/>
            <person name="Demura T."/>
            <person name="Yamaguchi S."/>
            <person name="Yoneyama K."/>
            <person name="Manabe R.I."/>
            <person name="Nelson D.C."/>
            <person name="Schulman A.H."/>
            <person name="Timko M.P."/>
            <person name="dePamphilis C.W."/>
            <person name="Choi D."/>
            <person name="Shirasu K."/>
        </authorList>
    </citation>
    <scope>NUCLEOTIDE SEQUENCE [LARGE SCALE GENOMIC DNA]</scope>
    <source>
        <strain evidence="3">cv. UVA1</strain>
    </source>
</reference>
<proteinExistence type="predicted"/>
<dbReference type="OrthoDB" id="926727at2759"/>
<comment type="caution">
    <text evidence="2">The sequence shown here is derived from an EMBL/GenBank/DDBJ whole genome shotgun (WGS) entry which is preliminary data.</text>
</comment>
<gene>
    <name evidence="2" type="ORF">STAS_19530</name>
</gene>
<evidence type="ECO:0000313" key="3">
    <source>
        <dbReference type="Proteomes" id="UP000325081"/>
    </source>
</evidence>
<dbReference type="EMBL" id="BKCP01006427">
    <property type="protein sequence ID" value="GER42716.1"/>
    <property type="molecule type" value="Genomic_DNA"/>
</dbReference>
<name>A0A5A7QCT0_STRAF</name>
<keyword evidence="1" id="KW-0812">Transmembrane</keyword>
<protein>
    <submittedName>
        <fullName evidence="2">Nitrate ABC transporter ATPases C and D</fullName>
    </submittedName>
</protein>
<keyword evidence="3" id="KW-1185">Reference proteome</keyword>
<sequence>MKAYGYAGFVSQHFPLEIAALKPHAALTVRYTTLRIFVFIVLYCYPNMFMFSYSVLTARDEFVDVVSTFTFVGAVRALHVLPQESPTSLKEPLGIKARMLSPKKTFALLDNSLENREQKMSFPDHPLGAVIDVKTSLWTKITDMIILGTYIRSWKADNRQQWERRSRS</sequence>
<accession>A0A5A7QCT0</accession>
<organism evidence="2 3">
    <name type="scientific">Striga asiatica</name>
    <name type="common">Asiatic witchweed</name>
    <name type="synonym">Buchnera asiatica</name>
    <dbReference type="NCBI Taxonomy" id="4170"/>
    <lineage>
        <taxon>Eukaryota</taxon>
        <taxon>Viridiplantae</taxon>
        <taxon>Streptophyta</taxon>
        <taxon>Embryophyta</taxon>
        <taxon>Tracheophyta</taxon>
        <taxon>Spermatophyta</taxon>
        <taxon>Magnoliopsida</taxon>
        <taxon>eudicotyledons</taxon>
        <taxon>Gunneridae</taxon>
        <taxon>Pentapetalae</taxon>
        <taxon>asterids</taxon>
        <taxon>lamiids</taxon>
        <taxon>Lamiales</taxon>
        <taxon>Orobanchaceae</taxon>
        <taxon>Buchnereae</taxon>
        <taxon>Striga</taxon>
    </lineage>
</organism>
<dbReference type="AlphaFoldDB" id="A0A5A7QCT0"/>
<evidence type="ECO:0000313" key="2">
    <source>
        <dbReference type="EMBL" id="GER42716.1"/>
    </source>
</evidence>
<evidence type="ECO:0000256" key="1">
    <source>
        <dbReference type="SAM" id="Phobius"/>
    </source>
</evidence>
<keyword evidence="1" id="KW-0472">Membrane</keyword>